<dbReference type="Proteomes" id="UP000281332">
    <property type="component" value="Unassembled WGS sequence"/>
</dbReference>
<dbReference type="InterPro" id="IPR050626">
    <property type="entry name" value="Peptidase_M16"/>
</dbReference>
<feature type="domain" description="Coenzyme PQQ synthesis protein F-like C-terminal lobe" evidence="19">
    <location>
        <begin position="781"/>
        <end position="879"/>
    </location>
</feature>
<organism evidence="20 21">
    <name type="scientific">Candidatus Pantoea deserta</name>
    <dbReference type="NCBI Taxonomy" id="1869313"/>
    <lineage>
        <taxon>Bacteria</taxon>
        <taxon>Pseudomonadati</taxon>
        <taxon>Pseudomonadota</taxon>
        <taxon>Gammaproteobacteria</taxon>
        <taxon>Enterobacterales</taxon>
        <taxon>Erwiniaceae</taxon>
        <taxon>Pantoea</taxon>
    </lineage>
</organism>
<feature type="signal peptide" evidence="15">
    <location>
        <begin position="1"/>
        <end position="22"/>
    </location>
</feature>
<evidence type="ECO:0000259" key="18">
    <source>
        <dbReference type="Pfam" id="PF16187"/>
    </source>
</evidence>
<name>A0A3N4PI93_9GAMM</name>
<evidence type="ECO:0000313" key="20">
    <source>
        <dbReference type="EMBL" id="RPE03460.1"/>
    </source>
</evidence>
<evidence type="ECO:0000256" key="7">
    <source>
        <dbReference type="ARBA" id="ARBA00022723"/>
    </source>
</evidence>
<dbReference type="PANTHER" id="PTHR43690:SF18">
    <property type="entry name" value="INSULIN-DEGRADING ENZYME-RELATED"/>
    <property type="match status" value="1"/>
</dbReference>
<dbReference type="EMBL" id="RMVG01000002">
    <property type="protein sequence ID" value="RPE03460.1"/>
    <property type="molecule type" value="Genomic_DNA"/>
</dbReference>
<dbReference type="InterPro" id="IPR011249">
    <property type="entry name" value="Metalloenz_LuxS/M16"/>
</dbReference>
<comment type="function">
    <text evidence="2">Endopeptidase that degrades small peptides of less than 7 kDa, such as glucagon and insulin.</text>
</comment>
<proteinExistence type="inferred from homology"/>
<dbReference type="PROSITE" id="PS00143">
    <property type="entry name" value="INSULINASE"/>
    <property type="match status" value="1"/>
</dbReference>
<dbReference type="InterPro" id="IPR001431">
    <property type="entry name" value="Pept_M16_Zn_BS"/>
</dbReference>
<feature type="domain" description="Peptidase M16 middle/third" evidence="18">
    <location>
        <begin position="401"/>
        <end position="673"/>
    </location>
</feature>
<comment type="similarity">
    <text evidence="3 14">Belongs to the peptidase M16 family.</text>
</comment>
<dbReference type="FunFam" id="3.30.830.10:FF:000012">
    <property type="entry name" value="Protease 3"/>
    <property type="match status" value="1"/>
</dbReference>
<keyword evidence="10" id="KW-0482">Metalloprotease</keyword>
<evidence type="ECO:0000256" key="8">
    <source>
        <dbReference type="ARBA" id="ARBA00022801"/>
    </source>
</evidence>
<dbReference type="InterPro" id="IPR011765">
    <property type="entry name" value="Pept_M16_N"/>
</dbReference>
<dbReference type="PROSITE" id="PS51257">
    <property type="entry name" value="PROKAR_LIPOPROTEIN"/>
    <property type="match status" value="1"/>
</dbReference>
<evidence type="ECO:0000256" key="14">
    <source>
        <dbReference type="RuleBase" id="RU004447"/>
    </source>
</evidence>
<feature type="domain" description="Peptidase M16 C-terminal" evidence="17">
    <location>
        <begin position="216"/>
        <end position="393"/>
    </location>
</feature>
<dbReference type="Pfam" id="PF05193">
    <property type="entry name" value="Peptidase_M16_C"/>
    <property type="match status" value="1"/>
</dbReference>
<keyword evidence="8 20" id="KW-0378">Hydrolase</keyword>
<dbReference type="OrthoDB" id="9811314at2"/>
<dbReference type="SUPFAM" id="SSF63411">
    <property type="entry name" value="LuxS/MPP-like metallohydrolase"/>
    <property type="match status" value="4"/>
</dbReference>
<evidence type="ECO:0000259" key="19">
    <source>
        <dbReference type="Pfam" id="PF22456"/>
    </source>
</evidence>
<evidence type="ECO:0000256" key="2">
    <source>
        <dbReference type="ARBA" id="ARBA00002184"/>
    </source>
</evidence>
<evidence type="ECO:0000256" key="15">
    <source>
        <dbReference type="SAM" id="SignalP"/>
    </source>
</evidence>
<evidence type="ECO:0000256" key="9">
    <source>
        <dbReference type="ARBA" id="ARBA00022833"/>
    </source>
</evidence>
<evidence type="ECO:0000256" key="4">
    <source>
        <dbReference type="ARBA" id="ARBA00012449"/>
    </source>
</evidence>
<dbReference type="GO" id="GO:0006508">
    <property type="term" value="P:proteolysis"/>
    <property type="evidence" value="ECO:0007669"/>
    <property type="project" value="UniProtKB-KW"/>
</dbReference>
<keyword evidence="15" id="KW-0732">Signal</keyword>
<reference evidence="20 21" key="1">
    <citation type="submission" date="2018-11" db="EMBL/GenBank/DDBJ databases">
        <title>Whole genome sequencing of Pantoea sp. RIT388.</title>
        <authorList>
            <person name="Gan H.M."/>
            <person name="Hudson A.O."/>
        </authorList>
    </citation>
    <scope>NUCLEOTIDE SEQUENCE [LARGE SCALE GENOMIC DNA]</scope>
    <source>
        <strain evidence="20 21">RIT388</strain>
    </source>
</reference>
<keyword evidence="6" id="KW-0645">Protease</keyword>
<comment type="caution">
    <text evidence="20">The sequence shown here is derived from an EMBL/GenBank/DDBJ whole genome shotgun (WGS) entry which is preliminary data.</text>
</comment>
<evidence type="ECO:0000256" key="11">
    <source>
        <dbReference type="ARBA" id="ARBA00029597"/>
    </source>
</evidence>
<dbReference type="InterPro" id="IPR007863">
    <property type="entry name" value="Peptidase_M16_C"/>
</dbReference>
<feature type="domain" description="Peptidase M16 N-terminal" evidence="16">
    <location>
        <begin position="56"/>
        <end position="192"/>
    </location>
</feature>
<dbReference type="GO" id="GO:0046872">
    <property type="term" value="F:metal ion binding"/>
    <property type="evidence" value="ECO:0007669"/>
    <property type="project" value="UniProtKB-KW"/>
</dbReference>
<keyword evidence="7" id="KW-0479">Metal-binding</keyword>
<dbReference type="EC" id="3.4.24.55" evidence="4"/>
<evidence type="ECO:0000256" key="3">
    <source>
        <dbReference type="ARBA" id="ARBA00007261"/>
    </source>
</evidence>
<dbReference type="PANTHER" id="PTHR43690">
    <property type="entry name" value="NARDILYSIN"/>
    <property type="match status" value="1"/>
</dbReference>
<dbReference type="Pfam" id="PF16187">
    <property type="entry name" value="Peptidase_M16_M"/>
    <property type="match status" value="1"/>
</dbReference>
<dbReference type="AlphaFoldDB" id="A0A3N4PI93"/>
<evidence type="ECO:0000259" key="17">
    <source>
        <dbReference type="Pfam" id="PF05193"/>
    </source>
</evidence>
<evidence type="ECO:0000256" key="5">
    <source>
        <dbReference type="ARBA" id="ARBA00017565"/>
    </source>
</evidence>
<evidence type="ECO:0000313" key="21">
    <source>
        <dbReference type="Proteomes" id="UP000281332"/>
    </source>
</evidence>
<dbReference type="InterPro" id="IPR032632">
    <property type="entry name" value="Peptidase_M16_M"/>
</dbReference>
<evidence type="ECO:0000256" key="13">
    <source>
        <dbReference type="ARBA" id="ARBA00033450"/>
    </source>
</evidence>
<evidence type="ECO:0000256" key="12">
    <source>
        <dbReference type="ARBA" id="ARBA00031184"/>
    </source>
</evidence>
<dbReference type="GO" id="GO:0004222">
    <property type="term" value="F:metalloendopeptidase activity"/>
    <property type="evidence" value="ECO:0007669"/>
    <property type="project" value="UniProtKB-EC"/>
</dbReference>
<evidence type="ECO:0000256" key="1">
    <source>
        <dbReference type="ARBA" id="ARBA00001947"/>
    </source>
</evidence>
<gene>
    <name evidence="20" type="ORF">BBB56_02905</name>
</gene>
<keyword evidence="9" id="KW-0862">Zinc</keyword>
<dbReference type="Pfam" id="PF22456">
    <property type="entry name" value="PqqF-like_C_4"/>
    <property type="match status" value="1"/>
</dbReference>
<evidence type="ECO:0000256" key="10">
    <source>
        <dbReference type="ARBA" id="ARBA00023049"/>
    </source>
</evidence>
<comment type="cofactor">
    <cofactor evidence="1">
        <name>Zn(2+)</name>
        <dbReference type="ChEBI" id="CHEBI:29105"/>
    </cofactor>
</comment>
<evidence type="ECO:0000259" key="16">
    <source>
        <dbReference type="Pfam" id="PF00675"/>
    </source>
</evidence>
<accession>A0A3N4PI93</accession>
<dbReference type="RefSeq" id="WP_123798632.1">
    <property type="nucleotide sequence ID" value="NZ_RMVG01000002.1"/>
</dbReference>
<feature type="chain" id="PRO_5018050311" description="Protease 3" evidence="15">
    <location>
        <begin position="23"/>
        <end position="964"/>
    </location>
</feature>
<dbReference type="Gene3D" id="3.30.830.10">
    <property type="entry name" value="Metalloenzyme, LuxS/M16 peptidase-like"/>
    <property type="match status" value="4"/>
</dbReference>
<evidence type="ECO:0000256" key="6">
    <source>
        <dbReference type="ARBA" id="ARBA00022670"/>
    </source>
</evidence>
<dbReference type="InterPro" id="IPR054734">
    <property type="entry name" value="PqqF-like_C_4"/>
</dbReference>
<protein>
    <recommendedName>
        <fullName evidence="5">Protease 3</fullName>
        <ecNumber evidence="4">3.4.24.55</ecNumber>
    </recommendedName>
    <alternativeName>
        <fullName evidence="13">Pitrilysin</fullName>
    </alternativeName>
    <alternativeName>
        <fullName evidence="12">Protease III</fullName>
    </alternativeName>
    <alternativeName>
        <fullName evidence="11">Protease pi</fullName>
    </alternativeName>
</protein>
<dbReference type="NCBIfam" id="NF011681">
    <property type="entry name" value="PRK15101.1"/>
    <property type="match status" value="1"/>
</dbReference>
<sequence length="964" mass="107938">MRRYARWIAALMLSLTACGALAQATTGWEPVNETIRKSEKDPRQYQAIRLTNGLTVLLVSDAEAPKSLAGLTLPIGSLDDPDRQPGLAHFLEHMVLMGSARYPQPDNLAEFLKKHGGSHNASTASWRTAFYLEVENDALEPAVDRMADALAAPLLDPVNADRERNAVNAELTMARSRDGLRMAQVGAETLNPAHPGSRFSGGNLDTLKDKPGSKLLDALATFYQTHYSANLMKAVIYSNKPLPEMAEIAARTFGRIANHDATVPAIDVPVVTDAQQGIIIHYVPAQPRKQLKIEFRIANNSDRFRSKTDTLIGYLIGNRSKNTLADWLQKQGLADGVSAGADPMSERSSGVFAITASLTDKGLAQRDRVVAAIFSYLTMLREQGIDKRYFDEVSHVLALDFRYPSLTRDMDYIEWLADTMLRVPVEHTLDAPYLADDYDAAAIKARLDEMTPQHARIWYISPQEPHNKEAYFVNAPYQVDRISEKTFADWRQLASQIQLSMPLLNPYIPDDFTLIPDDGKRYSHPVALPGAEGDMPVYWMPSRYYASEPKATIMLALRNQHAISDARQQVLFGLNDYLSSLALDELNSQASVGGISFSTSENDGLVFSASGFTQRLPTLLKKLVEGYASFQPDAQQLEQAKSWYLDQLDAADKGKAFELAIQPMQMLSQLPYTQRETRRALVKEIRLDEVIAYRDNLIHHATPEMLAVGNLSAGSVAQLGRELKQQMQPQGTRLWRNSYVSFATPLKVNLQKAGSSSDSALAALYVPLGYSEYQSMANSSLLSQIVQPWFYNQLRTEEQLGYAVFAFQMPIGRQWGIGFLLQSNSKQPAYLLQRYQAFYPQAEKRLRAMPQSDFAQYQQAMINQLKQRPQTLDEEASRFSRDFDRQNYAFDTRQKVIEQIQQLTPDSLANFFHQAVMQKEGMAMTSQIAGNGAGNIEFAQLPGWKTWNEVAKLQQSLPVKSETQ</sequence>
<dbReference type="Pfam" id="PF00675">
    <property type="entry name" value="Peptidase_M16"/>
    <property type="match status" value="1"/>
</dbReference>
<keyword evidence="21" id="KW-1185">Reference proteome</keyword>
<dbReference type="GO" id="GO:0005737">
    <property type="term" value="C:cytoplasm"/>
    <property type="evidence" value="ECO:0007669"/>
    <property type="project" value="UniProtKB-ARBA"/>
</dbReference>